<sequence length="137" mass="14823">MIVAASNSETIPIEKETDIVTARQVGRNMSRQLGFGTIMQSRIATSISELARNIYLYAGTGTITIETVENDEKTGLKITALDEGPGIADLRKALEDGFTTSGALGAGLPGVRRMMDDFQMESTLGKGTRVVVIKWRE</sequence>
<evidence type="ECO:0000313" key="2">
    <source>
        <dbReference type="EMBL" id="RNB70393.1"/>
    </source>
</evidence>
<dbReference type="Pfam" id="PF02518">
    <property type="entry name" value="HATPase_c"/>
    <property type="match status" value="1"/>
</dbReference>
<dbReference type="OrthoDB" id="9799195at2"/>
<dbReference type="Proteomes" id="UP000282028">
    <property type="component" value="Unassembled WGS sequence"/>
</dbReference>
<comment type="caution">
    <text evidence="2">The sequence shown here is derived from an EMBL/GenBank/DDBJ whole genome shotgun (WGS) entry which is preliminary data.</text>
</comment>
<dbReference type="Gene3D" id="3.30.565.10">
    <property type="entry name" value="Histidine kinase-like ATPase, C-terminal domain"/>
    <property type="match status" value="1"/>
</dbReference>
<dbReference type="AlphaFoldDB" id="A0A3M8C4L2"/>
<gene>
    <name evidence="2" type="ORF">EDM52_17520</name>
</gene>
<keyword evidence="3" id="KW-1185">Reference proteome</keyword>
<dbReference type="InterPro" id="IPR003594">
    <property type="entry name" value="HATPase_dom"/>
</dbReference>
<accession>A0A3M8C4L2</accession>
<dbReference type="InterPro" id="IPR036890">
    <property type="entry name" value="HATPase_C_sf"/>
</dbReference>
<evidence type="ECO:0000259" key="1">
    <source>
        <dbReference type="Pfam" id="PF02518"/>
    </source>
</evidence>
<reference evidence="2 3" key="1">
    <citation type="submission" date="2018-10" db="EMBL/GenBank/DDBJ databases">
        <title>Phylogenomics of Brevibacillus.</title>
        <authorList>
            <person name="Dunlap C."/>
        </authorList>
    </citation>
    <scope>NUCLEOTIDE SEQUENCE [LARGE SCALE GENOMIC DNA]</scope>
    <source>
        <strain evidence="2 3">JCM 12215</strain>
    </source>
</reference>
<name>A0A3M8C4L2_9BACL</name>
<protein>
    <submittedName>
        <fullName evidence="2">Anti-sigma regulatory factor</fullName>
    </submittedName>
</protein>
<dbReference type="EMBL" id="RHHR01000034">
    <property type="protein sequence ID" value="RNB70393.1"/>
    <property type="molecule type" value="Genomic_DNA"/>
</dbReference>
<dbReference type="CDD" id="cd16934">
    <property type="entry name" value="HATPase_RsbT-like"/>
    <property type="match status" value="1"/>
</dbReference>
<evidence type="ECO:0000313" key="3">
    <source>
        <dbReference type="Proteomes" id="UP000282028"/>
    </source>
</evidence>
<dbReference type="SUPFAM" id="SSF55874">
    <property type="entry name" value="ATPase domain of HSP90 chaperone/DNA topoisomerase II/histidine kinase"/>
    <property type="match status" value="1"/>
</dbReference>
<feature type="domain" description="Histidine kinase/HSP90-like ATPase" evidence="1">
    <location>
        <begin position="41"/>
        <end position="132"/>
    </location>
</feature>
<organism evidence="2 3">
    <name type="scientific">Brevibacillus invocatus</name>
    <dbReference type="NCBI Taxonomy" id="173959"/>
    <lineage>
        <taxon>Bacteria</taxon>
        <taxon>Bacillati</taxon>
        <taxon>Bacillota</taxon>
        <taxon>Bacilli</taxon>
        <taxon>Bacillales</taxon>
        <taxon>Paenibacillaceae</taxon>
        <taxon>Brevibacillus</taxon>
    </lineage>
</organism>
<proteinExistence type="predicted"/>